<dbReference type="OrthoDB" id="1488462at2"/>
<dbReference type="RefSeq" id="WP_093827503.1">
    <property type="nucleotide sequence ID" value="NZ_FOLQ01000005.1"/>
</dbReference>
<dbReference type="Proteomes" id="UP000198598">
    <property type="component" value="Unassembled WGS sequence"/>
</dbReference>
<evidence type="ECO:0000259" key="1">
    <source>
        <dbReference type="Pfam" id="PF19404"/>
    </source>
</evidence>
<gene>
    <name evidence="2" type="ORF">SAMN05216167_105130</name>
</gene>
<accession>A0A1I1SJB3</accession>
<protein>
    <recommendedName>
        <fullName evidence="1">DUF5977 domain-containing protein</fullName>
    </recommendedName>
</protein>
<reference evidence="2 3" key="1">
    <citation type="submission" date="2016-10" db="EMBL/GenBank/DDBJ databases">
        <authorList>
            <person name="de Groot N.N."/>
        </authorList>
    </citation>
    <scope>NUCLEOTIDE SEQUENCE [LARGE SCALE GENOMIC DNA]</scope>
    <source>
        <strain evidence="2 3">DSM 26130</strain>
    </source>
</reference>
<sequence length="676" mass="74996">MTASFLPLNLALNPIVVNVDAADPVAIVGRSGLRYFLQLMVRDYYGANTFSQLIEFEGSESPPESVAGGTIFRGTFFELQDQLESLLYRTAPTFGQTGLSVCDGLVTPYYVKTRIENNDVLLSEDTSTVQYAIKAGVAERDFLAYKDTFFTDFIGKNGRFLTWAEDGKRVQPGQPEFLYWLCNCSPVPAQLNLICEVITSLPDQDRDFFTVSSLTNLTPMTVFSAAVGPDALGLNNRTVPVAAYQVWLEDESGNRLTEVRTYRMDPEFRRNVRFILFANSLGGYDTISLTGQGEEEVKATRTVSDRYSDYSFSPQYAEKVIDAVTGDRQLTVNSGWMSQTARNYLMELVLTKDAYVVTDRAFLPLLPTLETIKQTVDDEGPIGRLLTFRYANPERNFSNLPISPAAGSVRPTGWRPKAMACLLNANGIRTGLMAVTMIEKYYLDTGVRVVNAPIKPNLPGSEGYIPPDYSLACQTTPFLSVAINRPTTVVRSNCPAGQVGGPATIVIPAGTYGSELSLKDANAKAEAEFTRLNTQAYVDVNGTCIIAPELYNVVVPADKWHYRSSTPTKMAVVFRNYDKYPVWGNYINYQAPDNVNTFAFGSNDLNFPATTYGYLNINVYGISGTKKRLMTYKNGVLLTTKNLVMNQDGYQFTDFLPDGFAFGVGDKFYFRLEDIV</sequence>
<proteinExistence type="predicted"/>
<evidence type="ECO:0000313" key="2">
    <source>
        <dbReference type="EMBL" id="SFD46526.1"/>
    </source>
</evidence>
<dbReference type="EMBL" id="FOLQ01000005">
    <property type="protein sequence ID" value="SFD46526.1"/>
    <property type="molecule type" value="Genomic_DNA"/>
</dbReference>
<evidence type="ECO:0000313" key="3">
    <source>
        <dbReference type="Proteomes" id="UP000198598"/>
    </source>
</evidence>
<dbReference type="InterPro" id="IPR046020">
    <property type="entry name" value="DUF5977"/>
</dbReference>
<feature type="domain" description="DUF5977" evidence="1">
    <location>
        <begin position="480"/>
        <end position="545"/>
    </location>
</feature>
<dbReference type="STRING" id="662367.SAMN05216167_105130"/>
<dbReference type="Pfam" id="PF19404">
    <property type="entry name" value="DUF5977"/>
    <property type="match status" value="1"/>
</dbReference>
<name>A0A1I1SJB3_9BACT</name>
<dbReference type="AlphaFoldDB" id="A0A1I1SJB3"/>
<keyword evidence="3" id="KW-1185">Reference proteome</keyword>
<organism evidence="2 3">
    <name type="scientific">Spirosoma endophyticum</name>
    <dbReference type="NCBI Taxonomy" id="662367"/>
    <lineage>
        <taxon>Bacteria</taxon>
        <taxon>Pseudomonadati</taxon>
        <taxon>Bacteroidota</taxon>
        <taxon>Cytophagia</taxon>
        <taxon>Cytophagales</taxon>
        <taxon>Cytophagaceae</taxon>
        <taxon>Spirosoma</taxon>
    </lineage>
</organism>